<dbReference type="HAMAP" id="MF_00052_B">
    <property type="entry name" value="RNase_HII_B"/>
    <property type="match status" value="1"/>
</dbReference>
<dbReference type="InterPro" id="IPR022898">
    <property type="entry name" value="RNase_HII"/>
</dbReference>
<evidence type="ECO:0000256" key="15">
    <source>
        <dbReference type="PROSITE-ProRule" id="PRU01319"/>
    </source>
</evidence>
<dbReference type="EMBL" id="JANPWE010000006">
    <property type="protein sequence ID" value="MCR6546242.1"/>
    <property type="molecule type" value="Genomic_DNA"/>
</dbReference>
<evidence type="ECO:0000256" key="9">
    <source>
        <dbReference type="ARBA" id="ARBA00022722"/>
    </source>
</evidence>
<dbReference type="InterPro" id="IPR001352">
    <property type="entry name" value="RNase_HII/HIII"/>
</dbReference>
<dbReference type="SUPFAM" id="SSF53098">
    <property type="entry name" value="Ribonuclease H-like"/>
    <property type="match status" value="1"/>
</dbReference>
<dbReference type="EC" id="3.1.26.4" evidence="6 14"/>
<dbReference type="Pfam" id="PF01351">
    <property type="entry name" value="RNase_HII"/>
    <property type="match status" value="1"/>
</dbReference>
<feature type="binding site" evidence="14 15">
    <location>
        <position position="39"/>
    </location>
    <ligand>
        <name>a divalent metal cation</name>
        <dbReference type="ChEBI" id="CHEBI:60240"/>
    </ligand>
</feature>
<keyword evidence="10 14" id="KW-0479">Metal-binding</keyword>
<dbReference type="Proteomes" id="UP001524944">
    <property type="component" value="Unassembled WGS sequence"/>
</dbReference>
<comment type="caution">
    <text evidence="18">The sequence shown here is derived from an EMBL/GenBank/DDBJ whole genome shotgun (WGS) entry which is preliminary data.</text>
</comment>
<comment type="similarity">
    <text evidence="5 14 16">Belongs to the RNase HII family.</text>
</comment>
<dbReference type="CDD" id="cd07182">
    <property type="entry name" value="RNase_HII_bacteria_HII_like"/>
    <property type="match status" value="1"/>
</dbReference>
<evidence type="ECO:0000256" key="5">
    <source>
        <dbReference type="ARBA" id="ARBA00007383"/>
    </source>
</evidence>
<evidence type="ECO:0000256" key="6">
    <source>
        <dbReference type="ARBA" id="ARBA00012180"/>
    </source>
</evidence>
<evidence type="ECO:0000313" key="19">
    <source>
        <dbReference type="Proteomes" id="UP001524944"/>
    </source>
</evidence>
<keyword evidence="13 14" id="KW-0464">Manganese</keyword>
<dbReference type="InterPro" id="IPR024567">
    <property type="entry name" value="RNase_HII/HIII_dom"/>
</dbReference>
<keyword evidence="11 14" id="KW-0255">Endonuclease</keyword>
<evidence type="ECO:0000256" key="7">
    <source>
        <dbReference type="ARBA" id="ARBA00019179"/>
    </source>
</evidence>
<evidence type="ECO:0000256" key="16">
    <source>
        <dbReference type="RuleBase" id="RU003515"/>
    </source>
</evidence>
<evidence type="ECO:0000256" key="12">
    <source>
        <dbReference type="ARBA" id="ARBA00022801"/>
    </source>
</evidence>
<evidence type="ECO:0000256" key="1">
    <source>
        <dbReference type="ARBA" id="ARBA00000077"/>
    </source>
</evidence>
<keyword evidence="19" id="KW-1185">Reference proteome</keyword>
<feature type="binding site" evidence="14 15">
    <location>
        <position position="38"/>
    </location>
    <ligand>
        <name>a divalent metal cation</name>
        <dbReference type="ChEBI" id="CHEBI:60240"/>
    </ligand>
</feature>
<dbReference type="RefSeq" id="WP_257913755.1">
    <property type="nucleotide sequence ID" value="NZ_JANPWE010000006.1"/>
</dbReference>
<evidence type="ECO:0000313" key="18">
    <source>
        <dbReference type="EMBL" id="MCR6546242.1"/>
    </source>
</evidence>
<keyword evidence="9 14" id="KW-0540">Nuclease</keyword>
<proteinExistence type="inferred from homology"/>
<protein>
    <recommendedName>
        <fullName evidence="7 14">Ribonuclease HII</fullName>
        <shortName evidence="14">RNase HII</shortName>
        <ecNumber evidence="6 14">3.1.26.4</ecNumber>
    </recommendedName>
</protein>
<comment type="subcellular location">
    <subcellularLocation>
        <location evidence="4 14">Cytoplasm</location>
    </subcellularLocation>
</comment>
<comment type="cofactor">
    <cofactor evidence="2">
        <name>Mg(2+)</name>
        <dbReference type="ChEBI" id="CHEBI:18420"/>
    </cofactor>
</comment>
<dbReference type="NCBIfam" id="NF000594">
    <property type="entry name" value="PRK00015.1-1"/>
    <property type="match status" value="1"/>
</dbReference>
<accession>A0ABT1Y5T9</accession>
<dbReference type="InterPro" id="IPR036397">
    <property type="entry name" value="RNaseH_sf"/>
</dbReference>
<dbReference type="PANTHER" id="PTHR10954">
    <property type="entry name" value="RIBONUCLEASE H2 SUBUNIT A"/>
    <property type="match status" value="1"/>
</dbReference>
<organism evidence="18 19">
    <name type="scientific">Dehalobacterium formicoaceticum</name>
    <dbReference type="NCBI Taxonomy" id="51515"/>
    <lineage>
        <taxon>Bacteria</taxon>
        <taxon>Bacillati</taxon>
        <taxon>Bacillota</taxon>
        <taxon>Clostridia</taxon>
        <taxon>Eubacteriales</taxon>
        <taxon>Peptococcaceae</taxon>
        <taxon>Dehalobacterium</taxon>
    </lineage>
</organism>
<dbReference type="PANTHER" id="PTHR10954:SF18">
    <property type="entry name" value="RIBONUCLEASE HII"/>
    <property type="match status" value="1"/>
</dbReference>
<comment type="catalytic activity">
    <reaction evidence="1 14 15 16">
        <text>Endonucleolytic cleavage to 5'-phosphomonoester.</text>
        <dbReference type="EC" id="3.1.26.4"/>
    </reaction>
</comment>
<feature type="domain" description="RNase H type-2" evidence="17">
    <location>
        <begin position="32"/>
        <end position="214"/>
    </location>
</feature>
<dbReference type="PROSITE" id="PS51975">
    <property type="entry name" value="RNASE_H_2"/>
    <property type="match status" value="1"/>
</dbReference>
<gene>
    <name evidence="14" type="primary">rnhB</name>
    <name evidence="18" type="ORF">NVS47_12090</name>
</gene>
<dbReference type="Gene3D" id="3.30.420.10">
    <property type="entry name" value="Ribonuclease H-like superfamily/Ribonuclease H"/>
    <property type="match status" value="1"/>
</dbReference>
<sequence length="214" mass="24122">MMDLSAEKYSREIERIHLLNQYEESLHQRGIRYIAGVDEVGRGPLAGPIIAGAVILPRDCRILGLNDSKKVSEKKRKILEKEIKAKALSWAIGGVIPREIDRINIYQATKLAMKLAVQKLHLPPEHLIIDAMKLTEVDLPQTSIIKGDEKSASVAAASILAKCHRDRLMELYEKRFPGYGFQQHKGYPTQAHRTAILKLGLSSIHRVTFQVKEI</sequence>
<comment type="cofactor">
    <cofactor evidence="14 15">
        <name>Mn(2+)</name>
        <dbReference type="ChEBI" id="CHEBI:29035"/>
    </cofactor>
    <cofactor evidence="14 15">
        <name>Mg(2+)</name>
        <dbReference type="ChEBI" id="CHEBI:18420"/>
    </cofactor>
    <text evidence="14 15">Manganese or magnesium. Binds 1 divalent metal ion per monomer in the absence of substrate. May bind a second metal ion after substrate binding.</text>
</comment>
<dbReference type="InterPro" id="IPR012337">
    <property type="entry name" value="RNaseH-like_sf"/>
</dbReference>
<dbReference type="NCBIfam" id="NF000595">
    <property type="entry name" value="PRK00015.1-3"/>
    <property type="match status" value="1"/>
</dbReference>
<evidence type="ECO:0000256" key="8">
    <source>
        <dbReference type="ARBA" id="ARBA00022490"/>
    </source>
</evidence>
<keyword evidence="12 14" id="KW-0378">Hydrolase</keyword>
<reference evidence="18 19" key="1">
    <citation type="submission" date="2022-08" db="EMBL/GenBank/DDBJ databases">
        <title>Proteogenomics of the novel Dehalobacterium formicoaceticum strain EZ94 highlights a key role of methyltransferases during anaerobic dichloromethane degradation.</title>
        <authorList>
            <person name="Wasmund K."/>
        </authorList>
    </citation>
    <scope>NUCLEOTIDE SEQUENCE [LARGE SCALE GENOMIC DNA]</scope>
    <source>
        <strain evidence="18 19">EZ94</strain>
    </source>
</reference>
<evidence type="ECO:0000256" key="2">
    <source>
        <dbReference type="ARBA" id="ARBA00001946"/>
    </source>
</evidence>
<evidence type="ECO:0000256" key="3">
    <source>
        <dbReference type="ARBA" id="ARBA00004065"/>
    </source>
</evidence>
<name>A0ABT1Y5T9_9FIRM</name>
<comment type="function">
    <text evidence="3 14 16">Endonuclease that specifically degrades the RNA of RNA-DNA hybrids.</text>
</comment>
<evidence type="ECO:0000256" key="13">
    <source>
        <dbReference type="ARBA" id="ARBA00023211"/>
    </source>
</evidence>
<evidence type="ECO:0000256" key="11">
    <source>
        <dbReference type="ARBA" id="ARBA00022759"/>
    </source>
</evidence>
<evidence type="ECO:0000256" key="4">
    <source>
        <dbReference type="ARBA" id="ARBA00004496"/>
    </source>
</evidence>
<evidence type="ECO:0000259" key="17">
    <source>
        <dbReference type="PROSITE" id="PS51975"/>
    </source>
</evidence>
<keyword evidence="8 14" id="KW-0963">Cytoplasm</keyword>
<evidence type="ECO:0000256" key="14">
    <source>
        <dbReference type="HAMAP-Rule" id="MF_00052"/>
    </source>
</evidence>
<evidence type="ECO:0000256" key="10">
    <source>
        <dbReference type="ARBA" id="ARBA00022723"/>
    </source>
</evidence>
<dbReference type="GO" id="GO:0004523">
    <property type="term" value="F:RNA-DNA hybrid ribonuclease activity"/>
    <property type="evidence" value="ECO:0007669"/>
    <property type="project" value="UniProtKB-EC"/>
</dbReference>
<feature type="binding site" evidence="14 15">
    <location>
        <position position="130"/>
    </location>
    <ligand>
        <name>a divalent metal cation</name>
        <dbReference type="ChEBI" id="CHEBI:60240"/>
    </ligand>
</feature>